<evidence type="ECO:0000256" key="9">
    <source>
        <dbReference type="ARBA" id="ARBA00031812"/>
    </source>
</evidence>
<dbReference type="PANTHER" id="PTHR43196:SF1">
    <property type="entry name" value="SULFATE ADENYLYLTRANSFERASE SUBUNIT 2"/>
    <property type="match status" value="1"/>
</dbReference>
<dbReference type="GO" id="GO:0005524">
    <property type="term" value="F:ATP binding"/>
    <property type="evidence" value="ECO:0007669"/>
    <property type="project" value="UniProtKB-KW"/>
</dbReference>
<dbReference type="InterPro" id="IPR050128">
    <property type="entry name" value="Sulfate_adenylyltrnsfr_sub2"/>
</dbReference>
<reference evidence="11" key="1">
    <citation type="journal article" date="2014" name="Front. Microbiol.">
        <title>High frequency of phylogenetically diverse reductive dehalogenase-homologous genes in deep subseafloor sedimentary metagenomes.</title>
        <authorList>
            <person name="Kawai M."/>
            <person name="Futagami T."/>
            <person name="Toyoda A."/>
            <person name="Takaki Y."/>
            <person name="Nishi S."/>
            <person name="Hori S."/>
            <person name="Arai W."/>
            <person name="Tsubouchi T."/>
            <person name="Morono Y."/>
            <person name="Uchiyama I."/>
            <person name="Ito T."/>
            <person name="Fujiyama A."/>
            <person name="Inagaki F."/>
            <person name="Takami H."/>
        </authorList>
    </citation>
    <scope>NUCLEOTIDE SEQUENCE</scope>
    <source>
        <strain evidence="11">Expedition CK06-06</strain>
    </source>
</reference>
<dbReference type="EMBL" id="BARU01006531">
    <property type="protein sequence ID" value="GAH47438.1"/>
    <property type="molecule type" value="Genomic_DNA"/>
</dbReference>
<dbReference type="PANTHER" id="PTHR43196">
    <property type="entry name" value="SULFATE ADENYLYLTRANSFERASE SUBUNIT 2"/>
    <property type="match status" value="1"/>
</dbReference>
<sequence>METEISQLDKLENQSIFIIREAYSQFRDVAMLWSIGKDSTCLLWLVRKAFFGKIPFPVLHIDTTYKFKEIYAFRKKYTKEWGLDLLIAKNEDALSKGVGPDKGKFQCCNELKTVALKMAIAKYGFKALYLGIRRDEHGIRAKERVFSPRDEDFEWDYKNQPPELWDQYKTKASDEEHLRVHPLLGWREIDVWEYVKRENIPVTTLYFAKNGKRFRSIGCETCCGPIDSDADTIDKVVEELKTTKISERSGRAQDKEDDYMMQKLRSLGYM</sequence>
<evidence type="ECO:0000256" key="5">
    <source>
        <dbReference type="ARBA" id="ARBA00022695"/>
    </source>
</evidence>
<dbReference type="AlphaFoldDB" id="X1HQ64"/>
<comment type="similarity">
    <text evidence="1">Belongs to the PAPS reductase family. CysD subfamily.</text>
</comment>
<dbReference type="Gene3D" id="3.40.50.620">
    <property type="entry name" value="HUPs"/>
    <property type="match status" value="1"/>
</dbReference>
<gene>
    <name evidence="11" type="ORF">S03H2_12844</name>
</gene>
<keyword evidence="4" id="KW-0808">Transferase</keyword>
<dbReference type="GO" id="GO:0000103">
    <property type="term" value="P:sulfate assimilation"/>
    <property type="evidence" value="ECO:0007669"/>
    <property type="project" value="InterPro"/>
</dbReference>
<keyword evidence="6" id="KW-0547">Nucleotide-binding</keyword>
<evidence type="ECO:0000256" key="7">
    <source>
        <dbReference type="ARBA" id="ARBA00022840"/>
    </source>
</evidence>
<evidence type="ECO:0000256" key="3">
    <source>
        <dbReference type="ARBA" id="ARBA00022004"/>
    </source>
</evidence>
<dbReference type="SUPFAM" id="SSF52402">
    <property type="entry name" value="Adenine nucleotide alpha hydrolases-like"/>
    <property type="match status" value="1"/>
</dbReference>
<comment type="caution">
    <text evidence="11">The sequence shown here is derived from an EMBL/GenBank/DDBJ whole genome shotgun (WGS) entry which is preliminary data.</text>
</comment>
<organism evidence="11">
    <name type="scientific">marine sediment metagenome</name>
    <dbReference type="NCBI Taxonomy" id="412755"/>
    <lineage>
        <taxon>unclassified sequences</taxon>
        <taxon>metagenomes</taxon>
        <taxon>ecological metagenomes</taxon>
    </lineage>
</organism>
<accession>X1HQ64</accession>
<dbReference type="PIRSF" id="PIRSF002936">
    <property type="entry name" value="CysDAde_trans"/>
    <property type="match status" value="1"/>
</dbReference>
<dbReference type="InterPro" id="IPR014729">
    <property type="entry name" value="Rossmann-like_a/b/a_fold"/>
</dbReference>
<dbReference type="Pfam" id="PF01507">
    <property type="entry name" value="PAPS_reduct"/>
    <property type="match status" value="1"/>
</dbReference>
<dbReference type="NCBIfam" id="NF003587">
    <property type="entry name" value="PRK05253.1"/>
    <property type="match status" value="1"/>
</dbReference>
<evidence type="ECO:0000256" key="1">
    <source>
        <dbReference type="ARBA" id="ARBA00008885"/>
    </source>
</evidence>
<keyword evidence="7" id="KW-0067">ATP-binding</keyword>
<evidence type="ECO:0000256" key="8">
    <source>
        <dbReference type="ARBA" id="ARBA00030256"/>
    </source>
</evidence>
<name>X1HQ64_9ZZZZ</name>
<evidence type="ECO:0000256" key="2">
    <source>
        <dbReference type="ARBA" id="ARBA00012391"/>
    </source>
</evidence>
<feature type="domain" description="Phosphoadenosine phosphosulphate reductase" evidence="10">
    <location>
        <begin position="29"/>
        <end position="224"/>
    </location>
</feature>
<dbReference type="EC" id="2.7.7.4" evidence="2"/>
<evidence type="ECO:0000313" key="11">
    <source>
        <dbReference type="EMBL" id="GAH47438.1"/>
    </source>
</evidence>
<evidence type="ECO:0000259" key="10">
    <source>
        <dbReference type="Pfam" id="PF01507"/>
    </source>
</evidence>
<dbReference type="InterPro" id="IPR002500">
    <property type="entry name" value="PAPS_reduct_dom"/>
</dbReference>
<protein>
    <recommendedName>
        <fullName evidence="3">Sulfate adenylyltransferase subunit 2</fullName>
        <ecNumber evidence="2">2.7.7.4</ecNumber>
    </recommendedName>
    <alternativeName>
        <fullName evidence="8">ATP-sulfurylase small subunit</fullName>
    </alternativeName>
    <alternativeName>
        <fullName evidence="9">Sulfate adenylate transferase</fullName>
    </alternativeName>
</protein>
<dbReference type="InterPro" id="IPR011784">
    <property type="entry name" value="SO4_adenylTrfase_ssu"/>
</dbReference>
<evidence type="ECO:0000256" key="6">
    <source>
        <dbReference type="ARBA" id="ARBA00022741"/>
    </source>
</evidence>
<dbReference type="GO" id="GO:0004781">
    <property type="term" value="F:sulfate adenylyltransferase (ATP) activity"/>
    <property type="evidence" value="ECO:0007669"/>
    <property type="project" value="UniProtKB-EC"/>
</dbReference>
<proteinExistence type="inferred from homology"/>
<evidence type="ECO:0000256" key="4">
    <source>
        <dbReference type="ARBA" id="ARBA00022679"/>
    </source>
</evidence>
<keyword evidence="5" id="KW-0548">Nucleotidyltransferase</keyword>